<proteinExistence type="predicted"/>
<protein>
    <submittedName>
        <fullName evidence="2">Uncharacterized protein</fullName>
    </submittedName>
</protein>
<feature type="region of interest" description="Disordered" evidence="1">
    <location>
        <begin position="52"/>
        <end position="115"/>
    </location>
</feature>
<organism evidence="2 3">
    <name type="scientific">Melanomma pulvis-pyrius CBS 109.77</name>
    <dbReference type="NCBI Taxonomy" id="1314802"/>
    <lineage>
        <taxon>Eukaryota</taxon>
        <taxon>Fungi</taxon>
        <taxon>Dikarya</taxon>
        <taxon>Ascomycota</taxon>
        <taxon>Pezizomycotina</taxon>
        <taxon>Dothideomycetes</taxon>
        <taxon>Pleosporomycetidae</taxon>
        <taxon>Pleosporales</taxon>
        <taxon>Melanommataceae</taxon>
        <taxon>Melanomma</taxon>
    </lineage>
</organism>
<reference evidence="2" key="1">
    <citation type="journal article" date="2020" name="Stud. Mycol.">
        <title>101 Dothideomycetes genomes: a test case for predicting lifestyles and emergence of pathogens.</title>
        <authorList>
            <person name="Haridas S."/>
            <person name="Albert R."/>
            <person name="Binder M."/>
            <person name="Bloem J."/>
            <person name="Labutti K."/>
            <person name="Salamov A."/>
            <person name="Andreopoulos B."/>
            <person name="Baker S."/>
            <person name="Barry K."/>
            <person name="Bills G."/>
            <person name="Bluhm B."/>
            <person name="Cannon C."/>
            <person name="Castanera R."/>
            <person name="Culley D."/>
            <person name="Daum C."/>
            <person name="Ezra D."/>
            <person name="Gonzalez J."/>
            <person name="Henrissat B."/>
            <person name="Kuo A."/>
            <person name="Liang C."/>
            <person name="Lipzen A."/>
            <person name="Lutzoni F."/>
            <person name="Magnuson J."/>
            <person name="Mondo S."/>
            <person name="Nolan M."/>
            <person name="Ohm R."/>
            <person name="Pangilinan J."/>
            <person name="Park H.-J."/>
            <person name="Ramirez L."/>
            <person name="Alfaro M."/>
            <person name="Sun H."/>
            <person name="Tritt A."/>
            <person name="Yoshinaga Y."/>
            <person name="Zwiers L.-H."/>
            <person name="Turgeon B."/>
            <person name="Goodwin S."/>
            <person name="Spatafora J."/>
            <person name="Crous P."/>
            <person name="Grigoriev I."/>
        </authorList>
    </citation>
    <scope>NUCLEOTIDE SEQUENCE</scope>
    <source>
        <strain evidence="2">CBS 109.77</strain>
    </source>
</reference>
<feature type="compositionally biased region" description="Low complexity" evidence="1">
    <location>
        <begin position="85"/>
        <end position="106"/>
    </location>
</feature>
<dbReference type="Proteomes" id="UP000799757">
    <property type="component" value="Unassembled WGS sequence"/>
</dbReference>
<feature type="compositionally biased region" description="Low complexity" evidence="1">
    <location>
        <begin position="52"/>
        <end position="68"/>
    </location>
</feature>
<keyword evidence="3" id="KW-1185">Reference proteome</keyword>
<feature type="region of interest" description="Disordered" evidence="1">
    <location>
        <begin position="1"/>
        <end position="20"/>
    </location>
</feature>
<feature type="compositionally biased region" description="Basic and acidic residues" evidence="1">
    <location>
        <begin position="1"/>
        <end position="15"/>
    </location>
</feature>
<accession>A0A6A6WRZ8</accession>
<feature type="compositionally biased region" description="Low complexity" evidence="1">
    <location>
        <begin position="145"/>
        <end position="159"/>
    </location>
</feature>
<feature type="region of interest" description="Disordered" evidence="1">
    <location>
        <begin position="128"/>
        <end position="166"/>
    </location>
</feature>
<dbReference type="AlphaFoldDB" id="A0A6A6WRZ8"/>
<gene>
    <name evidence="2" type="ORF">K505DRAFT_367859</name>
</gene>
<sequence length="246" mass="26052">MPNRDPRPRCHDAAPAHRAALAHDAAVTVHGQPNAGPQAARPGIERGEIMRIIEGTRPGPSRTTPTGARRARCKSPRPPVQRTHSQPAAAAASPSSTSKQASKQPATARDVDVTTTQPAAAAVVEARLSPPDSPPDMGCPPPHSPSSSTTTTTTTTTTTRQGRRAKAPAAMTLLEASRGPSAGSPSWRWLDRRTMRLRRYCKNTPVPAATLPSCLCPVVPPAVALRQCQCQCQRDKLTLDRISSPA</sequence>
<evidence type="ECO:0000313" key="3">
    <source>
        <dbReference type="Proteomes" id="UP000799757"/>
    </source>
</evidence>
<dbReference type="EMBL" id="MU002394">
    <property type="protein sequence ID" value="KAF2786872.1"/>
    <property type="molecule type" value="Genomic_DNA"/>
</dbReference>
<name>A0A6A6WRZ8_9PLEO</name>
<evidence type="ECO:0000313" key="2">
    <source>
        <dbReference type="EMBL" id="KAF2786872.1"/>
    </source>
</evidence>
<feature type="compositionally biased region" description="Pro residues" evidence="1">
    <location>
        <begin position="131"/>
        <end position="144"/>
    </location>
</feature>
<evidence type="ECO:0000256" key="1">
    <source>
        <dbReference type="SAM" id="MobiDB-lite"/>
    </source>
</evidence>